<feature type="domain" description="PKD" evidence="14">
    <location>
        <begin position="310"/>
        <end position="356"/>
    </location>
</feature>
<dbReference type="PROSITE" id="PS51111">
    <property type="entry name" value="REJ"/>
    <property type="match status" value="1"/>
</dbReference>
<dbReference type="AlphaFoldDB" id="A0A2Y9KJ70"/>
<dbReference type="PANTHER" id="PTHR46730">
    <property type="entry name" value="POLYCYSTIN-1"/>
    <property type="match status" value="1"/>
</dbReference>
<protein>
    <submittedName>
        <fullName evidence="17">Polycystic kidney disease protein 1-like 1</fullName>
    </submittedName>
</protein>
<keyword evidence="6" id="KW-0677">Repeat</keyword>
<dbReference type="SUPFAM" id="SSF49299">
    <property type="entry name" value="PKD domain"/>
    <property type="match status" value="2"/>
</dbReference>
<evidence type="ECO:0000256" key="8">
    <source>
        <dbReference type="ARBA" id="ARBA00023069"/>
    </source>
</evidence>
<comment type="subcellular location">
    <subcellularLocation>
        <location evidence="2">Cell membrane</location>
        <topology evidence="2">Multi-pass membrane protein</topology>
    </subcellularLocation>
    <subcellularLocation>
        <location evidence="1">Cell projection</location>
        <location evidence="1">Cilium</location>
    </subcellularLocation>
</comment>
<dbReference type="PROSITE" id="PS50093">
    <property type="entry name" value="PKD"/>
    <property type="match status" value="2"/>
</dbReference>
<evidence type="ECO:0000259" key="14">
    <source>
        <dbReference type="PROSITE" id="PS50093"/>
    </source>
</evidence>
<keyword evidence="8" id="KW-0969">Cilium</keyword>
<organism evidence="16 17">
    <name type="scientific">Enhydra lutris kenyoni</name>
    <name type="common">northern sea otter</name>
    <dbReference type="NCBI Taxonomy" id="391180"/>
    <lineage>
        <taxon>Eukaryota</taxon>
        <taxon>Metazoa</taxon>
        <taxon>Chordata</taxon>
        <taxon>Craniata</taxon>
        <taxon>Vertebrata</taxon>
        <taxon>Euteleostomi</taxon>
        <taxon>Mammalia</taxon>
        <taxon>Eutheria</taxon>
        <taxon>Laurasiatheria</taxon>
        <taxon>Carnivora</taxon>
        <taxon>Caniformia</taxon>
        <taxon>Musteloidea</taxon>
        <taxon>Mustelidae</taxon>
        <taxon>Lutrinae</taxon>
        <taxon>Enhydra</taxon>
    </lineage>
</organism>
<keyword evidence="11" id="KW-0325">Glycoprotein</keyword>
<evidence type="ECO:0000256" key="13">
    <source>
        <dbReference type="SAM" id="MobiDB-lite"/>
    </source>
</evidence>
<dbReference type="PANTHER" id="PTHR46730:SF4">
    <property type="entry name" value="POLYCYSTIC KIDNEY DISEASE PROTEIN 1-LIKE 1"/>
    <property type="match status" value="1"/>
</dbReference>
<evidence type="ECO:0000256" key="7">
    <source>
        <dbReference type="ARBA" id="ARBA00022989"/>
    </source>
</evidence>
<feature type="domain" description="PKD" evidence="14">
    <location>
        <begin position="367"/>
        <end position="445"/>
    </location>
</feature>
<comment type="similarity">
    <text evidence="3">Belongs to the polycystin family.</text>
</comment>
<dbReference type="InterPro" id="IPR000601">
    <property type="entry name" value="PKD_dom"/>
</dbReference>
<keyword evidence="4" id="KW-1003">Cell membrane</keyword>
<evidence type="ECO:0000256" key="2">
    <source>
        <dbReference type="ARBA" id="ARBA00004651"/>
    </source>
</evidence>
<dbReference type="InterPro" id="IPR035986">
    <property type="entry name" value="PKD_dom_sf"/>
</dbReference>
<gene>
    <name evidence="17" type="primary">LOC111157012</name>
</gene>
<evidence type="ECO:0000256" key="1">
    <source>
        <dbReference type="ARBA" id="ARBA00004138"/>
    </source>
</evidence>
<dbReference type="GO" id="GO:0006816">
    <property type="term" value="P:calcium ion transport"/>
    <property type="evidence" value="ECO:0007669"/>
    <property type="project" value="TreeGrafter"/>
</dbReference>
<dbReference type="GeneID" id="111157012"/>
<dbReference type="FunFam" id="2.60.40.10:FF:000825">
    <property type="entry name" value="Polycystin 1, transient receptor potential channel interacting"/>
    <property type="match status" value="1"/>
</dbReference>
<keyword evidence="9" id="KW-0472">Membrane</keyword>
<evidence type="ECO:0000256" key="6">
    <source>
        <dbReference type="ARBA" id="ARBA00022737"/>
    </source>
</evidence>
<evidence type="ECO:0000256" key="5">
    <source>
        <dbReference type="ARBA" id="ARBA00022692"/>
    </source>
</evidence>
<dbReference type="Pfam" id="PF00801">
    <property type="entry name" value="PKD"/>
    <property type="match status" value="2"/>
</dbReference>
<evidence type="ECO:0000256" key="12">
    <source>
        <dbReference type="ARBA" id="ARBA00023273"/>
    </source>
</evidence>
<evidence type="ECO:0000313" key="17">
    <source>
        <dbReference type="RefSeq" id="XP_022373922.1"/>
    </source>
</evidence>
<feature type="region of interest" description="Disordered" evidence="13">
    <location>
        <begin position="29"/>
        <end position="49"/>
    </location>
</feature>
<evidence type="ECO:0000256" key="9">
    <source>
        <dbReference type="ARBA" id="ARBA00023136"/>
    </source>
</evidence>
<keyword evidence="5" id="KW-0812">Transmembrane</keyword>
<dbReference type="RefSeq" id="XP_022373922.1">
    <property type="nucleotide sequence ID" value="XM_022518214.1"/>
</dbReference>
<keyword evidence="12" id="KW-0966">Cell projection</keyword>
<name>A0A2Y9KJ70_ENHLU</name>
<evidence type="ECO:0000313" key="16">
    <source>
        <dbReference type="Proteomes" id="UP000248482"/>
    </source>
</evidence>
<sequence length="812" mass="86172">MSAAGNMCGDFCGLLQCTCPAEGSCRLSAQTPSCPLGQRRSAEDMAPERLPGTDVTAATVAMGAPAGVAACPHTSTLTAPSPTLPGSSLGHNGSACWPRPKQLCPPAQCHPGAVSVQVPADAVDPAVCGFPDTDVQALPSLGFGVQVASQAALHLAVDFGDGSGVQVTVCNVSGGMAVTAYHQFGKGGVHVLRAFIYEFCGTEKELGPYFVEVGPATVSVFMNSSSIHKDELLIFAGPGVGQEGSVVLHRFPASPSSNVTFTSQIRAGGGQAWDRVTVRYHMQPISVYTHGTMFATDAHITFLAVTEETTPLEFMWSFGEGPAVRTTSRSIKKRLGVPQWYNVTVRATSGLGSVASEPRRIRTQRRIVANRLASPSSALLNTSVTFEFRLNFGTDVTFLWDFGDGTVGPGDSSASHTYSREGEFTVQALAFNDVSAASLRKQLFIVREPCQPPPVRNMGPGKVQVWRSQPVTLAVTFESAILCDISQGLSYTWTFWNSQGWPVALPPTVSTHRQTVTVPSYFLAPGNYTALARVRVEGSVVHSSYSVVVEVRARAPVSVISEGTHLFLSRAPSFPVVLTGSQSYDPDHPGAVLSYHWKCTVASSPGHSCFAASSPRSLDAGAPSLAFPADSLSDSYDQFVVTLTVSSAGRNSSEAQVFLSPRPDSALRFVHISWVSFKDVFVNWNEELSLRAECDACGEGPHLSYSWDLFLVNATERTRMEVPSCRTVGLLGAAGLGAISKLPEPSPPSMEPSQLEPHAMGTLSSRELSPQTQAPPVLSATRKPSSGPTVSGHWVPAAGATLPQDPWPQVSC</sequence>
<dbReference type="Proteomes" id="UP000248482">
    <property type="component" value="Unplaced"/>
</dbReference>
<dbReference type="InterPro" id="IPR013783">
    <property type="entry name" value="Ig-like_fold"/>
</dbReference>
<feature type="compositionally biased region" description="Polar residues" evidence="13">
    <location>
        <begin position="762"/>
        <end position="774"/>
    </location>
</feature>
<evidence type="ECO:0000256" key="4">
    <source>
        <dbReference type="ARBA" id="ARBA00022475"/>
    </source>
</evidence>
<dbReference type="SMART" id="SM00089">
    <property type="entry name" value="PKD"/>
    <property type="match status" value="3"/>
</dbReference>
<keyword evidence="7" id="KW-1133">Transmembrane helix</keyword>
<evidence type="ECO:0000256" key="3">
    <source>
        <dbReference type="ARBA" id="ARBA00007200"/>
    </source>
</evidence>
<dbReference type="GO" id="GO:0005886">
    <property type="term" value="C:plasma membrane"/>
    <property type="evidence" value="ECO:0007669"/>
    <property type="project" value="UniProtKB-SubCell"/>
</dbReference>
<evidence type="ECO:0000259" key="15">
    <source>
        <dbReference type="PROSITE" id="PS51111"/>
    </source>
</evidence>
<dbReference type="STRING" id="391180.A0A2Y9KJ70"/>
<dbReference type="InterPro" id="IPR014010">
    <property type="entry name" value="REJ_dom"/>
</dbReference>
<reference evidence="17" key="1">
    <citation type="submission" date="2025-08" db="UniProtKB">
        <authorList>
            <consortium name="RefSeq"/>
        </authorList>
    </citation>
    <scope>IDENTIFICATION</scope>
    <source>
        <tissue evidence="17">Blood</tissue>
    </source>
</reference>
<dbReference type="CDD" id="cd00146">
    <property type="entry name" value="PKD"/>
    <property type="match status" value="1"/>
</dbReference>
<dbReference type="OrthoDB" id="10044145at2759"/>
<dbReference type="Gene3D" id="2.60.40.10">
    <property type="entry name" value="Immunoglobulins"/>
    <property type="match status" value="2"/>
</dbReference>
<dbReference type="Pfam" id="PF02010">
    <property type="entry name" value="REJ"/>
    <property type="match status" value="1"/>
</dbReference>
<feature type="domain" description="REJ" evidence="15">
    <location>
        <begin position="450"/>
        <end position="812"/>
    </location>
</feature>
<keyword evidence="16" id="KW-1185">Reference proteome</keyword>
<accession>A0A2Y9KJ70</accession>
<dbReference type="GO" id="GO:0005261">
    <property type="term" value="F:monoatomic cation channel activity"/>
    <property type="evidence" value="ECO:0007669"/>
    <property type="project" value="TreeGrafter"/>
</dbReference>
<proteinExistence type="inferred from homology"/>
<dbReference type="InterPro" id="IPR002859">
    <property type="entry name" value="PKD/REJ-like"/>
</dbReference>
<keyword evidence="10" id="KW-1015">Disulfide bond</keyword>
<feature type="region of interest" description="Disordered" evidence="13">
    <location>
        <begin position="741"/>
        <end position="812"/>
    </location>
</feature>
<evidence type="ECO:0000256" key="10">
    <source>
        <dbReference type="ARBA" id="ARBA00023157"/>
    </source>
</evidence>
<dbReference type="InterPro" id="IPR022409">
    <property type="entry name" value="PKD/Chitinase_dom"/>
</dbReference>
<evidence type="ECO:0000256" key="11">
    <source>
        <dbReference type="ARBA" id="ARBA00023180"/>
    </source>
</evidence>
<dbReference type="GO" id="GO:0005929">
    <property type="term" value="C:cilium"/>
    <property type="evidence" value="ECO:0007669"/>
    <property type="project" value="UniProtKB-SubCell"/>
</dbReference>
<dbReference type="KEGG" id="elk:111157012"/>